<name>W0A6R1_9SPHN</name>
<dbReference type="eggNOG" id="COG0146">
    <property type="taxonomic scope" value="Bacteria"/>
</dbReference>
<dbReference type="GO" id="GO:0005829">
    <property type="term" value="C:cytosol"/>
    <property type="evidence" value="ECO:0007669"/>
    <property type="project" value="TreeGrafter"/>
</dbReference>
<dbReference type="Pfam" id="PF05378">
    <property type="entry name" value="Hydant_A_N"/>
    <property type="match status" value="1"/>
</dbReference>
<evidence type="ECO:0000259" key="2">
    <source>
        <dbReference type="Pfam" id="PF01968"/>
    </source>
</evidence>
<dbReference type="RefSeq" id="WP_025290377.1">
    <property type="nucleotide sequence ID" value="NZ_CP006644.1"/>
</dbReference>
<dbReference type="GO" id="GO:0006749">
    <property type="term" value="P:glutathione metabolic process"/>
    <property type="evidence" value="ECO:0007669"/>
    <property type="project" value="TreeGrafter"/>
</dbReference>
<dbReference type="InterPro" id="IPR045079">
    <property type="entry name" value="Oxoprolinase-like"/>
</dbReference>
<dbReference type="PANTHER" id="PTHR11365">
    <property type="entry name" value="5-OXOPROLINASE RELATED"/>
    <property type="match status" value="1"/>
</dbReference>
<evidence type="ECO:0000313" key="5">
    <source>
        <dbReference type="EMBL" id="AHE51998.1"/>
    </source>
</evidence>
<accession>W0A6R1</accession>
<dbReference type="OrthoDB" id="9759608at2"/>
<protein>
    <submittedName>
        <fullName evidence="5">5-oxoprolinase</fullName>
    </submittedName>
</protein>
<evidence type="ECO:0000259" key="3">
    <source>
        <dbReference type="Pfam" id="PF02538"/>
    </source>
</evidence>
<reference evidence="5 6" key="1">
    <citation type="submission" date="2013-07" db="EMBL/GenBank/DDBJ databases">
        <title>Completed genome of Sphingomonas sanxanigenens NX02.</title>
        <authorList>
            <person name="Ma T."/>
            <person name="Huang H."/>
            <person name="Wu M."/>
            <person name="Li X."/>
            <person name="Li G."/>
        </authorList>
    </citation>
    <scope>NUCLEOTIDE SEQUENCE [LARGE SCALE GENOMIC DNA]</scope>
    <source>
        <strain evidence="5 6">NX02</strain>
    </source>
</reference>
<evidence type="ECO:0000259" key="4">
    <source>
        <dbReference type="Pfam" id="PF05378"/>
    </source>
</evidence>
<dbReference type="Proteomes" id="UP000018851">
    <property type="component" value="Chromosome"/>
</dbReference>
<feature type="domain" description="Hydantoinase A/oxoprolinase" evidence="2">
    <location>
        <begin position="202"/>
        <end position="489"/>
    </location>
</feature>
<dbReference type="EMBL" id="CP006644">
    <property type="protein sequence ID" value="AHE51998.1"/>
    <property type="molecule type" value="Genomic_DNA"/>
</dbReference>
<dbReference type="AlphaFoldDB" id="W0A6R1"/>
<dbReference type="eggNOG" id="COG0145">
    <property type="taxonomic scope" value="Bacteria"/>
</dbReference>
<dbReference type="InterPro" id="IPR002821">
    <property type="entry name" value="Hydantoinase_A"/>
</dbReference>
<dbReference type="Pfam" id="PF02538">
    <property type="entry name" value="Hydantoinase_B"/>
    <property type="match status" value="1"/>
</dbReference>
<evidence type="ECO:0000313" key="6">
    <source>
        <dbReference type="Proteomes" id="UP000018851"/>
    </source>
</evidence>
<evidence type="ECO:0000256" key="1">
    <source>
        <dbReference type="ARBA" id="ARBA00010403"/>
    </source>
</evidence>
<dbReference type="PANTHER" id="PTHR11365:SF23">
    <property type="entry name" value="HYPOTHETICAL 5-OXOPROLINASE (EUROFUNG)-RELATED"/>
    <property type="match status" value="1"/>
</dbReference>
<feature type="domain" description="Hydantoinase/oxoprolinase N-terminal" evidence="4">
    <location>
        <begin position="3"/>
        <end position="182"/>
    </location>
</feature>
<dbReference type="InterPro" id="IPR008040">
    <property type="entry name" value="Hydant_A_N"/>
</dbReference>
<gene>
    <name evidence="5" type="ORF">NX02_01160</name>
</gene>
<dbReference type="KEGG" id="ssan:NX02_01160"/>
<feature type="domain" description="Hydantoinase B/oxoprolinase" evidence="3">
    <location>
        <begin position="688"/>
        <end position="1196"/>
    </location>
</feature>
<dbReference type="STRING" id="1123269.NX02_01160"/>
<sequence>MWHFWIDRGGTFTDLVALSPEGHIVTRKLLSAHPERYEDAAIQGIRDVLGLAAGDPLPADRIASVKMGTTVATNALLERQGEPVVLVTTQGFRDVLRIGYQNRPRLFDRNIVLPDRLERRVIEARERVDVRGDILVALDEDHVRAELLAAREAGCTAAAIVLMHGYRYPAHEERIAAIAEEVGFAQVSVSNRVSPLMKIVGRGDTTLVDAYLSPVLGRYVRQVAEALGAGVPLSFMQSNGGLAGAASFRGRDAILSGPAGGIVGMVETGRIAGFEKVIGFDMGGTSTDVSHYAGTLERSLETVVAGVRLRVPMMAIDTIAAGGGSICRFDGTRLRVGPESAGADPGPACYRRGGPLTITDCNVMLGKLQPDCFPRLFGPNGDLPIDPEVVRDRFVEVAEAIVAAGHPRRSPEELAEGFLAIAVDNMANAIKKISVAQGHDVTGYVLSCFGGAAGQHACLVADALGMRHVLVHPLAGVLSAYGIGLADQRIVRQRAMEAELDAGGLAEAARLLDALQDECGADVESDGFDVGAAQYRRSLMLRYSGTDTAIEVAEADAANARADFERQYRQRFSFTTPGVALIVESVSVELIVPSQRAQARFGTDHLPEATARTVETFMAGRPRATRIMPRNALPVDRPTAGPAILYDDTATIVVEPGWSIERRDNGDIVMTRVEALRPQAEAGLAALDPVRLEIFNNLFMAIAEQMGQALQNTALSVNIKERLDFSCALFDGAGALIANAPHMPVHLGSMGDSVQAVRDKALATVGLRDGDVFLVNNPYKGGTHLPDLTVVMPVFDDAGTCSFFVAARGHHADVGGTTPGSMPPDSRSLDEEGVLFDSFLLVEQGHFREAAFRAALASGPYPARDPDRNVGDIRAQIAACARGAAEIGKMVAAFGRDVVLAYMGHVQDNAAEAVRRILARLPDGAFTYALDDGSHVHVDVAIDREARRARIDFTGSSGQQPTNFNAPPSICRAATLYVMRTLIDEDIPMNDGCLRPVDLVIPEASMLHPAYPSAVVAGNVETSQVITDALYGATGTMAAAQGTMNNFTFGDARHQYYETICGGAGAGPDFEGTSAVHTHMTNSRITDPEVLEWRFPVLIEAFEMRSGSGGAGRHRGGDGVHRRIRFLAPMTATILSNRRRVPPFGLAGGAPGALGRNSVRRTDGSVEVLGSTQSVEMAAGDVFVIDTPGGGGFGAPQ</sequence>
<dbReference type="InterPro" id="IPR003692">
    <property type="entry name" value="Hydantoinase_B"/>
</dbReference>
<dbReference type="PATRIC" id="fig|1123269.5.peg.234"/>
<comment type="similarity">
    <text evidence="1">Belongs to the oxoprolinase family.</text>
</comment>
<proteinExistence type="inferred from homology"/>
<dbReference type="HOGENOM" id="CLU_002157_0_0_5"/>
<keyword evidence="6" id="KW-1185">Reference proteome</keyword>
<organism evidence="5 6">
    <name type="scientific">Sphingomonas sanxanigenens DSM 19645 = NX02</name>
    <dbReference type="NCBI Taxonomy" id="1123269"/>
    <lineage>
        <taxon>Bacteria</taxon>
        <taxon>Pseudomonadati</taxon>
        <taxon>Pseudomonadota</taxon>
        <taxon>Alphaproteobacteria</taxon>
        <taxon>Sphingomonadales</taxon>
        <taxon>Sphingomonadaceae</taxon>
        <taxon>Sphingomonas</taxon>
    </lineage>
</organism>
<dbReference type="Pfam" id="PF01968">
    <property type="entry name" value="Hydantoinase_A"/>
    <property type="match status" value="1"/>
</dbReference>
<dbReference type="GO" id="GO:0017168">
    <property type="term" value="F:5-oxoprolinase (ATP-hydrolyzing) activity"/>
    <property type="evidence" value="ECO:0007669"/>
    <property type="project" value="TreeGrafter"/>
</dbReference>